<organism evidence="1 2">
    <name type="scientific">Parapedobacter indicus</name>
    <dbReference type="NCBI Taxonomy" id="1477437"/>
    <lineage>
        <taxon>Bacteria</taxon>
        <taxon>Pseudomonadati</taxon>
        <taxon>Bacteroidota</taxon>
        <taxon>Sphingobacteriia</taxon>
        <taxon>Sphingobacteriales</taxon>
        <taxon>Sphingobacteriaceae</taxon>
        <taxon>Parapedobacter</taxon>
    </lineage>
</organism>
<proteinExistence type="predicted"/>
<reference evidence="1 2" key="1">
    <citation type="submission" date="2016-10" db="EMBL/GenBank/DDBJ databases">
        <authorList>
            <person name="de Groot N.N."/>
        </authorList>
    </citation>
    <scope>NUCLEOTIDE SEQUENCE [LARGE SCALE GENOMIC DNA]</scope>
    <source>
        <strain evidence="1 2">RK1</strain>
    </source>
</reference>
<evidence type="ECO:0000313" key="1">
    <source>
        <dbReference type="EMBL" id="SFH86681.1"/>
    </source>
</evidence>
<protein>
    <submittedName>
        <fullName evidence="1">Uncharacterized protein</fullName>
    </submittedName>
</protein>
<sequence>MFVPMMVQKYTIFEDFLAELLSCGIAKVLNCKTATLRNRDFAESSG</sequence>
<gene>
    <name evidence="1" type="ORF">SAMN05444682_101490</name>
</gene>
<dbReference type="Proteomes" id="UP000198670">
    <property type="component" value="Unassembled WGS sequence"/>
</dbReference>
<keyword evidence="2" id="KW-1185">Reference proteome</keyword>
<dbReference type="STRING" id="1477437.SAMN05444682_101490"/>
<dbReference type="EMBL" id="FOQO01000001">
    <property type="protein sequence ID" value="SFH86681.1"/>
    <property type="molecule type" value="Genomic_DNA"/>
</dbReference>
<evidence type="ECO:0000313" key="2">
    <source>
        <dbReference type="Proteomes" id="UP000198670"/>
    </source>
</evidence>
<name>A0A1I3DJK6_9SPHI</name>
<accession>A0A1I3DJK6</accession>
<dbReference type="AlphaFoldDB" id="A0A1I3DJK6"/>